<dbReference type="InterPro" id="IPR003477">
    <property type="entry name" value="PemK-like"/>
</dbReference>
<dbReference type="SUPFAM" id="SSF50118">
    <property type="entry name" value="Cell growth inhibitor/plasmid maintenance toxic component"/>
    <property type="match status" value="1"/>
</dbReference>
<dbReference type="InterPro" id="IPR011067">
    <property type="entry name" value="Plasmid_toxin/cell-grow_inhib"/>
</dbReference>
<gene>
    <name evidence="3" type="ORF">GPZ80_13245</name>
</gene>
<comment type="caution">
    <text evidence="3">The sequence shown here is derived from an EMBL/GenBank/DDBJ whole genome shotgun (WGS) entry which is preliminary data.</text>
</comment>
<proteinExistence type="inferred from homology"/>
<name>A0ABR7L664_9PSEU</name>
<dbReference type="PANTHER" id="PTHR33988:SF1">
    <property type="entry name" value="ENDORIBONUCLEASE MAZF7-RELATED"/>
    <property type="match status" value="1"/>
</dbReference>
<accession>A0ABR7L664</accession>
<evidence type="ECO:0000256" key="1">
    <source>
        <dbReference type="ARBA" id="ARBA00007521"/>
    </source>
</evidence>
<sequence>MTIRTLAPWQVWWTDFNPQIGREQAGQRPSIVVGTSLACELPNRLAIVLPCTTTDRGLPFHPAVDLGRPSFAMCDQIKSVSVERLVRRHPARLRDDEIETVRFALRQMIDLA</sequence>
<dbReference type="PANTHER" id="PTHR33988">
    <property type="entry name" value="ENDORIBONUCLEASE MAZF-RELATED"/>
    <property type="match status" value="1"/>
</dbReference>
<protein>
    <submittedName>
        <fullName evidence="3">Type II toxin-antitoxin system PemK/MazF family toxin</fullName>
    </submittedName>
</protein>
<keyword evidence="4" id="KW-1185">Reference proteome</keyword>
<evidence type="ECO:0000313" key="3">
    <source>
        <dbReference type="EMBL" id="MBC6448134.1"/>
    </source>
</evidence>
<dbReference type="Gene3D" id="2.30.30.110">
    <property type="match status" value="1"/>
</dbReference>
<keyword evidence="2" id="KW-1277">Toxin-antitoxin system</keyword>
<comment type="similarity">
    <text evidence="1">Belongs to the PemK/MazF family.</text>
</comment>
<dbReference type="Pfam" id="PF02452">
    <property type="entry name" value="PemK_toxin"/>
    <property type="match status" value="1"/>
</dbReference>
<evidence type="ECO:0000313" key="4">
    <source>
        <dbReference type="Proteomes" id="UP000734823"/>
    </source>
</evidence>
<organism evidence="3 4">
    <name type="scientific">Actinokineospora xionganensis</name>
    <dbReference type="NCBI Taxonomy" id="2684470"/>
    <lineage>
        <taxon>Bacteria</taxon>
        <taxon>Bacillati</taxon>
        <taxon>Actinomycetota</taxon>
        <taxon>Actinomycetes</taxon>
        <taxon>Pseudonocardiales</taxon>
        <taxon>Pseudonocardiaceae</taxon>
        <taxon>Actinokineospora</taxon>
    </lineage>
</organism>
<dbReference type="Proteomes" id="UP000734823">
    <property type="component" value="Unassembled WGS sequence"/>
</dbReference>
<dbReference type="EMBL" id="JABVED010000006">
    <property type="protein sequence ID" value="MBC6448134.1"/>
    <property type="molecule type" value="Genomic_DNA"/>
</dbReference>
<reference evidence="3 4" key="1">
    <citation type="submission" date="2020-06" db="EMBL/GenBank/DDBJ databases">
        <title>Actinokineospora xiongansis sp. nov., isolated from soil of Baiyangdian.</title>
        <authorList>
            <person name="Zhang X."/>
        </authorList>
    </citation>
    <scope>NUCLEOTIDE SEQUENCE [LARGE SCALE GENOMIC DNA]</scope>
    <source>
        <strain evidence="3 4">HBU206404</strain>
    </source>
</reference>
<evidence type="ECO:0000256" key="2">
    <source>
        <dbReference type="ARBA" id="ARBA00022649"/>
    </source>
</evidence>